<feature type="transmembrane region" description="Helical" evidence="1">
    <location>
        <begin position="115"/>
        <end position="135"/>
    </location>
</feature>
<sequence length="141" mass="15910">MNVAAVIYILGIAYTLGFHEHSVSDTFEEQPLVIAFAIILNVFAVLVGPFLIVARLMRDEYAEQLWHKTASTMIPVLVIVPIATFIFVSLAYAIIGGDEPPAWLAWLFEETPIYTAIRLSGSYLIATFLVIFQFLRWKDSR</sequence>
<comment type="caution">
    <text evidence="2">The sequence shown here is derived from an EMBL/GenBank/DDBJ whole genome shotgun (WGS) entry which is preliminary data.</text>
</comment>
<keyword evidence="1" id="KW-0812">Transmembrane</keyword>
<dbReference type="AlphaFoldDB" id="A0A419RRT2"/>
<dbReference type="EMBL" id="RAHX01000001">
    <property type="protein sequence ID" value="RJY08512.1"/>
    <property type="molecule type" value="Genomic_DNA"/>
</dbReference>
<evidence type="ECO:0000256" key="1">
    <source>
        <dbReference type="SAM" id="Phobius"/>
    </source>
</evidence>
<keyword evidence="1" id="KW-1133">Transmembrane helix</keyword>
<keyword evidence="3" id="KW-1185">Reference proteome</keyword>
<protein>
    <submittedName>
        <fullName evidence="2">Uncharacterized protein</fullName>
    </submittedName>
</protein>
<accession>A0A419RRT2</accession>
<evidence type="ECO:0000313" key="3">
    <source>
        <dbReference type="Proteomes" id="UP000285232"/>
    </source>
</evidence>
<gene>
    <name evidence="2" type="ORF">D6201_03290</name>
</gene>
<keyword evidence="1" id="KW-0472">Membrane</keyword>
<dbReference type="Proteomes" id="UP000285232">
    <property type="component" value="Unassembled WGS sequence"/>
</dbReference>
<feature type="transmembrane region" description="Helical" evidence="1">
    <location>
        <begin position="33"/>
        <end position="53"/>
    </location>
</feature>
<organism evidence="2 3">
    <name type="scientific">Aurantiacibacter aquimixticola</name>
    <dbReference type="NCBI Taxonomy" id="1958945"/>
    <lineage>
        <taxon>Bacteria</taxon>
        <taxon>Pseudomonadati</taxon>
        <taxon>Pseudomonadota</taxon>
        <taxon>Alphaproteobacteria</taxon>
        <taxon>Sphingomonadales</taxon>
        <taxon>Erythrobacteraceae</taxon>
        <taxon>Aurantiacibacter</taxon>
    </lineage>
</organism>
<reference evidence="2 3" key="1">
    <citation type="journal article" date="2017" name="Int. J. Syst. Evol. Microbiol.">
        <title>Erythrobacter aquimixticola sp. nov., isolated from the junction between the ocean and a freshwater spring.</title>
        <authorList>
            <person name="Park S."/>
            <person name="Jung Y.T."/>
            <person name="Choi S.J."/>
            <person name="Yoon J.H."/>
        </authorList>
    </citation>
    <scope>NUCLEOTIDE SEQUENCE [LARGE SCALE GENOMIC DNA]</scope>
    <source>
        <strain evidence="2 3">JSSK-14</strain>
    </source>
</reference>
<name>A0A419RRT2_9SPHN</name>
<evidence type="ECO:0000313" key="2">
    <source>
        <dbReference type="EMBL" id="RJY08512.1"/>
    </source>
</evidence>
<proteinExistence type="predicted"/>
<feature type="transmembrane region" description="Helical" evidence="1">
    <location>
        <begin position="74"/>
        <end position="95"/>
    </location>
</feature>